<dbReference type="EMBL" id="LKKS01000026">
    <property type="protein sequence ID" value="KPM67824.1"/>
    <property type="molecule type" value="Genomic_DNA"/>
</dbReference>
<proteinExistence type="predicted"/>
<reference evidence="2 3" key="1">
    <citation type="submission" date="2015-10" db="EMBL/GenBank/DDBJ databases">
        <title>Pseudomonas putida clinical strains.</title>
        <authorList>
            <person name="Molina L."/>
            <person name="Udaondo Z."/>
        </authorList>
    </citation>
    <scope>NUCLEOTIDE SEQUENCE [LARGE SCALE GENOMIC DNA]</scope>
    <source>
        <strain evidence="2 3">HB13667</strain>
    </source>
</reference>
<evidence type="ECO:0000313" key="1">
    <source>
        <dbReference type="EMBL" id="ANY89629.1"/>
    </source>
</evidence>
<name>A0A0P7DBL0_PSEPU</name>
<gene>
    <name evidence="2" type="ORF">HB13667_04095</name>
    <name evidence="1" type="ORF">IEC33019_4119</name>
</gene>
<dbReference type="AlphaFoldDB" id="A0A0P7DBL0"/>
<protein>
    <submittedName>
        <fullName evidence="2">Uncharacterized protein</fullName>
    </submittedName>
</protein>
<dbReference type="OrthoDB" id="6401163at2"/>
<dbReference type="Proteomes" id="UP000050437">
    <property type="component" value="Unassembled WGS sequence"/>
</dbReference>
<sequence length="260" mass="30016">MLEPLFKALHHYNDEYRELINEKAMRHTPARGDFVDFIQSSLKLTKPEDWGFICSSMDIINDSLLGIEHFCKYGVDGPTKYDDFGEKYIRLYGVLNATYIQQQALLNLHRIANVPNIRELEGRVAALKVREARNKLGAHSVDYSNRESGQTESFVPVRITLSGMRCDYYNNTTLEHTEVDLIDALREHLTLMCDIYDGTYRKSVRTIYKSNQNKQEELLEKIDDALIFRDGGTVLRNESGIKVFVTSYEPEPEPEPEPEK</sequence>
<dbReference type="EMBL" id="CP016634">
    <property type="protein sequence ID" value="ANY89629.1"/>
    <property type="molecule type" value="Genomic_DNA"/>
</dbReference>
<dbReference type="RefSeq" id="WP_054572140.1">
    <property type="nucleotide sequence ID" value="NZ_BKWG01000023.1"/>
</dbReference>
<reference evidence="1" key="2">
    <citation type="submission" date="2016-07" db="EMBL/GenBank/DDBJ databases">
        <title>New class B carbapenemase carried by novel plasmid in Pseudomonas putida enviromental strain in eastern Amazonia.</title>
        <authorList>
            <person name="Souza C.O."/>
            <person name="Lima K.V."/>
            <person name="Brasiliense D.M."/>
            <person name="Perez-Chaparro P.J."/>
            <person name="Mamizuka E.M."/>
            <person name="Lima M.O."/>
            <person name="Lima L.N."/>
            <person name="McCulloch J.A."/>
        </authorList>
    </citation>
    <scope>NUCLEOTIDE SEQUENCE [LARGE SCALE GENOMIC DNA]</scope>
    <source>
        <strain evidence="1">IEC33019</strain>
    </source>
</reference>
<organism evidence="2 3">
    <name type="scientific">Pseudomonas putida</name>
    <name type="common">Arthrobacter siderocapsulatus</name>
    <dbReference type="NCBI Taxonomy" id="303"/>
    <lineage>
        <taxon>Bacteria</taxon>
        <taxon>Pseudomonadati</taxon>
        <taxon>Pseudomonadota</taxon>
        <taxon>Gammaproteobacteria</taxon>
        <taxon>Pseudomonadales</taxon>
        <taxon>Pseudomonadaceae</taxon>
        <taxon>Pseudomonas</taxon>
    </lineage>
</organism>
<accession>A0A0P7DBL0</accession>
<evidence type="ECO:0000313" key="2">
    <source>
        <dbReference type="EMBL" id="KPM67824.1"/>
    </source>
</evidence>
<evidence type="ECO:0000313" key="3">
    <source>
        <dbReference type="Proteomes" id="UP000050437"/>
    </source>
</evidence>